<dbReference type="OrthoDB" id="1910203at2759"/>
<evidence type="ECO:0000313" key="3">
    <source>
        <dbReference type="RefSeq" id="XP_020551527.1"/>
    </source>
</evidence>
<dbReference type="RefSeq" id="XP_020551527.1">
    <property type="nucleotide sequence ID" value="XM_020695868.1"/>
</dbReference>
<name>A0A8M8UYQ9_SESIN</name>
<keyword evidence="1" id="KW-0472">Membrane</keyword>
<sequence>MQQTKKKTSKCSHIHAPLLEREMSSTSEFLKAFLRLLFLLGVVRFLIVGASGRGAGVRKTKDGATGLANGGRRAGVNVNLHVDHGEVSAGLGRRTDRVLSKVEINYMSKRRVPNGPDPIHNRCVCGFQSPLHTHISLTCYIQRS</sequence>
<proteinExistence type="predicted"/>
<dbReference type="Proteomes" id="UP000504604">
    <property type="component" value="Linkage group LG8"/>
</dbReference>
<evidence type="ECO:0000256" key="1">
    <source>
        <dbReference type="SAM" id="Phobius"/>
    </source>
</evidence>
<dbReference type="AlphaFoldDB" id="A0A8M8UYQ9"/>
<dbReference type="PANTHER" id="PTHR34277">
    <property type="entry name" value="CLAVATA3/ESR (CLE)-RELATED PROTEIN 26"/>
    <property type="match status" value="1"/>
</dbReference>
<reference evidence="3" key="1">
    <citation type="submission" date="2025-08" db="UniProtKB">
        <authorList>
            <consortium name="RefSeq"/>
        </authorList>
    </citation>
    <scope>IDENTIFICATION</scope>
</reference>
<keyword evidence="1" id="KW-1133">Transmembrane helix</keyword>
<dbReference type="GeneID" id="105168179"/>
<protein>
    <submittedName>
        <fullName evidence="3">Uncharacterized protein LOC105168179 isoform X1</fullName>
    </submittedName>
</protein>
<feature type="transmembrane region" description="Helical" evidence="1">
    <location>
        <begin position="32"/>
        <end position="51"/>
    </location>
</feature>
<organism evidence="2 3">
    <name type="scientific">Sesamum indicum</name>
    <name type="common">Oriental sesame</name>
    <name type="synonym">Sesamum orientale</name>
    <dbReference type="NCBI Taxonomy" id="4182"/>
    <lineage>
        <taxon>Eukaryota</taxon>
        <taxon>Viridiplantae</taxon>
        <taxon>Streptophyta</taxon>
        <taxon>Embryophyta</taxon>
        <taxon>Tracheophyta</taxon>
        <taxon>Spermatophyta</taxon>
        <taxon>Magnoliopsida</taxon>
        <taxon>eudicotyledons</taxon>
        <taxon>Gunneridae</taxon>
        <taxon>Pentapetalae</taxon>
        <taxon>asterids</taxon>
        <taxon>lamiids</taxon>
        <taxon>Lamiales</taxon>
        <taxon>Pedaliaceae</taxon>
        <taxon>Sesamum</taxon>
    </lineage>
</organism>
<keyword evidence="1" id="KW-0812">Transmembrane</keyword>
<evidence type="ECO:0000313" key="2">
    <source>
        <dbReference type="Proteomes" id="UP000504604"/>
    </source>
</evidence>
<dbReference type="InterPro" id="IPR039316">
    <property type="entry name" value="CLE25/26"/>
</dbReference>
<keyword evidence="2" id="KW-1185">Reference proteome</keyword>
<accession>A0A8M8UYQ9</accession>
<dbReference type="PANTHER" id="PTHR34277:SF2">
    <property type="entry name" value="CLAVATA3_ESR (CLE)-RELATED PROTEIN 26"/>
    <property type="match status" value="1"/>
</dbReference>
<gene>
    <name evidence="3" type="primary">LOC105168179</name>
</gene>